<dbReference type="InterPro" id="IPR025355">
    <property type="entry name" value="DUF4259"/>
</dbReference>
<comment type="caution">
    <text evidence="1">The sequence shown here is derived from an EMBL/GenBank/DDBJ whole genome shotgun (WGS) entry which is preliminary data.</text>
</comment>
<accession>A0ABV8LTQ4</accession>
<dbReference type="EMBL" id="JBHSAY010000010">
    <property type="protein sequence ID" value="MFC4133214.1"/>
    <property type="molecule type" value="Genomic_DNA"/>
</dbReference>
<dbReference type="RefSeq" id="WP_253760979.1">
    <property type="nucleotide sequence ID" value="NZ_JAMZDZ010000001.1"/>
</dbReference>
<proteinExistence type="predicted"/>
<dbReference type="Pfam" id="PF14078">
    <property type="entry name" value="DUF4259"/>
    <property type="match status" value="1"/>
</dbReference>
<gene>
    <name evidence="1" type="ORF">ACFOZ4_21615</name>
</gene>
<dbReference type="Proteomes" id="UP001595816">
    <property type="component" value="Unassembled WGS sequence"/>
</dbReference>
<protein>
    <submittedName>
        <fullName evidence="1">DUF4259 domain-containing protein</fullName>
    </submittedName>
</protein>
<reference evidence="2" key="1">
    <citation type="journal article" date="2019" name="Int. J. Syst. Evol. Microbiol.">
        <title>The Global Catalogue of Microorganisms (GCM) 10K type strain sequencing project: providing services to taxonomists for standard genome sequencing and annotation.</title>
        <authorList>
            <consortium name="The Broad Institute Genomics Platform"/>
            <consortium name="The Broad Institute Genome Sequencing Center for Infectious Disease"/>
            <person name="Wu L."/>
            <person name="Ma J."/>
        </authorList>
    </citation>
    <scope>NUCLEOTIDE SEQUENCE [LARGE SCALE GENOMIC DNA]</scope>
    <source>
        <strain evidence="2">CGMCC 4.7289</strain>
    </source>
</reference>
<sequence length="131" mass="14467">MGTWDAGPYDNDDASDWLEDLFEADPAEWSDIIAETLTAVVDWDDYLEYPEAAEAVAAAAVVASQQPGMAAYAPEMFADDEELDFPESLRDLAVRALDRVVGDESEWREMWDGNGDEAFDVVRELRAALAG</sequence>
<keyword evidence="2" id="KW-1185">Reference proteome</keyword>
<evidence type="ECO:0000313" key="2">
    <source>
        <dbReference type="Proteomes" id="UP001595816"/>
    </source>
</evidence>
<evidence type="ECO:0000313" key="1">
    <source>
        <dbReference type="EMBL" id="MFC4133214.1"/>
    </source>
</evidence>
<name>A0ABV8LTQ4_9ACTN</name>
<organism evidence="1 2">
    <name type="scientific">Hamadaea flava</name>
    <dbReference type="NCBI Taxonomy" id="1742688"/>
    <lineage>
        <taxon>Bacteria</taxon>
        <taxon>Bacillati</taxon>
        <taxon>Actinomycetota</taxon>
        <taxon>Actinomycetes</taxon>
        <taxon>Micromonosporales</taxon>
        <taxon>Micromonosporaceae</taxon>
        <taxon>Hamadaea</taxon>
    </lineage>
</organism>